<comment type="similarity">
    <text evidence="1">Belongs to the peptidase M43B family.</text>
</comment>
<evidence type="ECO:0000256" key="8">
    <source>
        <dbReference type="ARBA" id="ARBA00023157"/>
    </source>
</evidence>
<dbReference type="Proteomes" id="UP000800041">
    <property type="component" value="Unassembled WGS sequence"/>
</dbReference>
<dbReference type="GO" id="GO:0008237">
    <property type="term" value="F:metallopeptidase activity"/>
    <property type="evidence" value="ECO:0007669"/>
    <property type="project" value="UniProtKB-KW"/>
</dbReference>
<organism evidence="10 11">
    <name type="scientific">Aulographum hederae CBS 113979</name>
    <dbReference type="NCBI Taxonomy" id="1176131"/>
    <lineage>
        <taxon>Eukaryota</taxon>
        <taxon>Fungi</taxon>
        <taxon>Dikarya</taxon>
        <taxon>Ascomycota</taxon>
        <taxon>Pezizomycotina</taxon>
        <taxon>Dothideomycetes</taxon>
        <taxon>Pleosporomycetidae</taxon>
        <taxon>Aulographales</taxon>
        <taxon>Aulographaceae</taxon>
    </lineage>
</organism>
<keyword evidence="7" id="KW-0482">Metalloprotease</keyword>
<dbReference type="CDD" id="cd04275">
    <property type="entry name" value="ZnMc_pappalysin_like"/>
    <property type="match status" value="1"/>
</dbReference>
<reference evidence="10" key="1">
    <citation type="journal article" date="2020" name="Stud. Mycol.">
        <title>101 Dothideomycetes genomes: a test case for predicting lifestyles and emergence of pathogens.</title>
        <authorList>
            <person name="Haridas S."/>
            <person name="Albert R."/>
            <person name="Binder M."/>
            <person name="Bloem J."/>
            <person name="Labutti K."/>
            <person name="Salamov A."/>
            <person name="Andreopoulos B."/>
            <person name="Baker S."/>
            <person name="Barry K."/>
            <person name="Bills G."/>
            <person name="Bluhm B."/>
            <person name="Cannon C."/>
            <person name="Castanera R."/>
            <person name="Culley D."/>
            <person name="Daum C."/>
            <person name="Ezra D."/>
            <person name="Gonzalez J."/>
            <person name="Henrissat B."/>
            <person name="Kuo A."/>
            <person name="Liang C."/>
            <person name="Lipzen A."/>
            <person name="Lutzoni F."/>
            <person name="Magnuson J."/>
            <person name="Mondo S."/>
            <person name="Nolan M."/>
            <person name="Ohm R."/>
            <person name="Pangilinan J."/>
            <person name="Park H.-J."/>
            <person name="Ramirez L."/>
            <person name="Alfaro M."/>
            <person name="Sun H."/>
            <person name="Tritt A."/>
            <person name="Yoshinaga Y."/>
            <person name="Zwiers L.-H."/>
            <person name="Turgeon B."/>
            <person name="Goodwin S."/>
            <person name="Spatafora J."/>
            <person name="Crous P."/>
            <person name="Grigoriev I."/>
        </authorList>
    </citation>
    <scope>NUCLEOTIDE SEQUENCE</scope>
    <source>
        <strain evidence="10">CBS 113979</strain>
    </source>
</reference>
<keyword evidence="11" id="KW-1185">Reference proteome</keyword>
<keyword evidence="5" id="KW-0378">Hydrolase</keyword>
<dbReference type="InterPro" id="IPR024079">
    <property type="entry name" value="MetalloPept_cat_dom_sf"/>
</dbReference>
<dbReference type="SUPFAM" id="SSF55486">
    <property type="entry name" value="Metalloproteases ('zincins'), catalytic domain"/>
    <property type="match status" value="1"/>
</dbReference>
<dbReference type="Pfam" id="PF05572">
    <property type="entry name" value="Peptidase_M43"/>
    <property type="match status" value="1"/>
</dbReference>
<keyword evidence="8" id="KW-1015">Disulfide bond</keyword>
<sequence length="286" mass="30310">MASVALADIKHFDCGTDTSGAKNDFLKSIQDLHARDLTSTGAPGARHRVAALRARDSSAITTDAYFHVITTNAKKDAITQKMADDQISALNTAYKSSNVQFNLVNTSFTVNDAWAVGSGDDDGAMKAALRAGGYSALNIYFQTDLDGGILGRCSLPSDQGPSPVDRSIYVNDGCNVNAHTMPGGSQSGYDAGQTAVHETGHWMGLLHVFEGYTCDGNGDFIGDTPMQSESTDGCPTGSPAKDTCPGGGVDAIHNIMDYSIDSCYQGFSDGQVARMYDMWGKFRQGK</sequence>
<evidence type="ECO:0000256" key="2">
    <source>
        <dbReference type="ARBA" id="ARBA00022670"/>
    </source>
</evidence>
<dbReference type="OrthoDB" id="536211at2759"/>
<proteinExistence type="inferred from homology"/>
<evidence type="ECO:0000256" key="1">
    <source>
        <dbReference type="ARBA" id="ARBA00008721"/>
    </source>
</evidence>
<keyword evidence="3" id="KW-0479">Metal-binding</keyword>
<keyword evidence="2" id="KW-0645">Protease</keyword>
<dbReference type="GO" id="GO:0006508">
    <property type="term" value="P:proteolysis"/>
    <property type="evidence" value="ECO:0007669"/>
    <property type="project" value="UniProtKB-KW"/>
</dbReference>
<dbReference type="PANTHER" id="PTHR47466">
    <property type="match status" value="1"/>
</dbReference>
<gene>
    <name evidence="10" type="ORF">K402DRAFT_340936</name>
</gene>
<dbReference type="InterPro" id="IPR008754">
    <property type="entry name" value="Peptidase_M43"/>
</dbReference>
<dbReference type="GO" id="GO:0046872">
    <property type="term" value="F:metal ion binding"/>
    <property type="evidence" value="ECO:0007669"/>
    <property type="project" value="UniProtKB-KW"/>
</dbReference>
<dbReference type="PANTHER" id="PTHR47466:SF1">
    <property type="entry name" value="METALLOPROTEASE MEP1 (AFU_ORTHOLOGUE AFUA_1G07730)-RELATED"/>
    <property type="match status" value="1"/>
</dbReference>
<protein>
    <recommendedName>
        <fullName evidence="9">Peptidase M43 pregnancy-associated plasma-A domain-containing protein</fullName>
    </recommendedName>
</protein>
<evidence type="ECO:0000256" key="6">
    <source>
        <dbReference type="ARBA" id="ARBA00022833"/>
    </source>
</evidence>
<evidence type="ECO:0000256" key="5">
    <source>
        <dbReference type="ARBA" id="ARBA00022801"/>
    </source>
</evidence>
<keyword evidence="4" id="KW-0732">Signal</keyword>
<keyword evidence="6" id="KW-0862">Zinc</keyword>
<evidence type="ECO:0000256" key="7">
    <source>
        <dbReference type="ARBA" id="ARBA00023049"/>
    </source>
</evidence>
<evidence type="ECO:0000259" key="9">
    <source>
        <dbReference type="Pfam" id="PF05572"/>
    </source>
</evidence>
<evidence type="ECO:0000256" key="3">
    <source>
        <dbReference type="ARBA" id="ARBA00022723"/>
    </source>
</evidence>
<evidence type="ECO:0000256" key="4">
    <source>
        <dbReference type="ARBA" id="ARBA00022729"/>
    </source>
</evidence>
<dbReference type="Gene3D" id="3.40.390.10">
    <property type="entry name" value="Collagenase (Catalytic Domain)"/>
    <property type="match status" value="1"/>
</dbReference>
<feature type="domain" description="Peptidase M43 pregnancy-associated plasma-A" evidence="9">
    <location>
        <begin position="190"/>
        <end position="277"/>
    </location>
</feature>
<name>A0A6G1GN49_9PEZI</name>
<dbReference type="AlphaFoldDB" id="A0A6G1GN49"/>
<evidence type="ECO:0000313" key="11">
    <source>
        <dbReference type="Proteomes" id="UP000800041"/>
    </source>
</evidence>
<dbReference type="EMBL" id="ML977187">
    <property type="protein sequence ID" value="KAF1982179.1"/>
    <property type="molecule type" value="Genomic_DNA"/>
</dbReference>
<evidence type="ECO:0000313" key="10">
    <source>
        <dbReference type="EMBL" id="KAF1982179.1"/>
    </source>
</evidence>
<accession>A0A6G1GN49</accession>